<dbReference type="Gene3D" id="3.40.50.850">
    <property type="entry name" value="Isochorismatase-like"/>
    <property type="match status" value="1"/>
</dbReference>
<keyword evidence="5" id="KW-1185">Reference proteome</keyword>
<dbReference type="InterPro" id="IPR050272">
    <property type="entry name" value="Isochorismatase-like_hydrls"/>
</dbReference>
<proteinExistence type="inferred from homology"/>
<dbReference type="OrthoDB" id="1739143at2759"/>
<feature type="domain" description="Isochorismatase-like" evidence="3">
    <location>
        <begin position="18"/>
        <end position="166"/>
    </location>
</feature>
<dbReference type="GO" id="GO:0016787">
    <property type="term" value="F:hydrolase activity"/>
    <property type="evidence" value="ECO:0007669"/>
    <property type="project" value="UniProtKB-KW"/>
</dbReference>
<evidence type="ECO:0000256" key="1">
    <source>
        <dbReference type="ARBA" id="ARBA00006336"/>
    </source>
</evidence>
<dbReference type="AlphaFoldDB" id="A0A6A6RSP4"/>
<evidence type="ECO:0000313" key="5">
    <source>
        <dbReference type="Proteomes" id="UP000799753"/>
    </source>
</evidence>
<comment type="similarity">
    <text evidence="1">Belongs to the isochorismatase family.</text>
</comment>
<dbReference type="Pfam" id="PF00857">
    <property type="entry name" value="Isochorismatase"/>
    <property type="match status" value="1"/>
</dbReference>
<sequence length="171" mass="18524">MFDQSEASMPGHYAPTQTAFLLLDFHSLFVEKAGGTKGVSALEVAVQLRKWAKTKNIHVIHCLLDINDVPFATCKGPAGIASITQSMRDNGGEEPSTLLENSHGEVTFTRKPGHVSAFKSPGFREYLEGKGIKSLVMTGLSTSGCVLRTAVQGTDEEYVVTVISDGYMDWL</sequence>
<accession>A0A6A6RSP4</accession>
<dbReference type="EMBL" id="MU006789">
    <property type="protein sequence ID" value="KAF2638619.1"/>
    <property type="molecule type" value="Genomic_DNA"/>
</dbReference>
<reference evidence="4" key="1">
    <citation type="journal article" date="2020" name="Stud. Mycol.">
        <title>101 Dothideomycetes genomes: a test case for predicting lifestyles and emergence of pathogens.</title>
        <authorList>
            <person name="Haridas S."/>
            <person name="Albert R."/>
            <person name="Binder M."/>
            <person name="Bloem J."/>
            <person name="Labutti K."/>
            <person name="Salamov A."/>
            <person name="Andreopoulos B."/>
            <person name="Baker S."/>
            <person name="Barry K."/>
            <person name="Bills G."/>
            <person name="Bluhm B."/>
            <person name="Cannon C."/>
            <person name="Castanera R."/>
            <person name="Culley D."/>
            <person name="Daum C."/>
            <person name="Ezra D."/>
            <person name="Gonzalez J."/>
            <person name="Henrissat B."/>
            <person name="Kuo A."/>
            <person name="Liang C."/>
            <person name="Lipzen A."/>
            <person name="Lutzoni F."/>
            <person name="Magnuson J."/>
            <person name="Mondo S."/>
            <person name="Nolan M."/>
            <person name="Ohm R."/>
            <person name="Pangilinan J."/>
            <person name="Park H.-J."/>
            <person name="Ramirez L."/>
            <person name="Alfaro M."/>
            <person name="Sun H."/>
            <person name="Tritt A."/>
            <person name="Yoshinaga Y."/>
            <person name="Zwiers L.-H."/>
            <person name="Turgeon B."/>
            <person name="Goodwin S."/>
            <person name="Spatafora J."/>
            <person name="Crous P."/>
            <person name="Grigoriev I."/>
        </authorList>
    </citation>
    <scope>NUCLEOTIDE SEQUENCE</scope>
    <source>
        <strain evidence="4">CBS 473.64</strain>
    </source>
</reference>
<keyword evidence="2 4" id="KW-0378">Hydrolase</keyword>
<dbReference type="InterPro" id="IPR036380">
    <property type="entry name" value="Isochorismatase-like_sf"/>
</dbReference>
<evidence type="ECO:0000259" key="3">
    <source>
        <dbReference type="Pfam" id="PF00857"/>
    </source>
</evidence>
<organism evidence="4 5">
    <name type="scientific">Massarina eburnea CBS 473.64</name>
    <dbReference type="NCBI Taxonomy" id="1395130"/>
    <lineage>
        <taxon>Eukaryota</taxon>
        <taxon>Fungi</taxon>
        <taxon>Dikarya</taxon>
        <taxon>Ascomycota</taxon>
        <taxon>Pezizomycotina</taxon>
        <taxon>Dothideomycetes</taxon>
        <taxon>Pleosporomycetidae</taxon>
        <taxon>Pleosporales</taxon>
        <taxon>Massarineae</taxon>
        <taxon>Massarinaceae</taxon>
        <taxon>Massarina</taxon>
    </lineage>
</organism>
<dbReference type="PANTHER" id="PTHR43540">
    <property type="entry name" value="PEROXYUREIDOACRYLATE/UREIDOACRYLATE AMIDOHYDROLASE-RELATED"/>
    <property type="match status" value="1"/>
</dbReference>
<gene>
    <name evidence="4" type="ORF">P280DRAFT_471220</name>
</gene>
<name>A0A6A6RSP4_9PLEO</name>
<evidence type="ECO:0000256" key="2">
    <source>
        <dbReference type="ARBA" id="ARBA00022801"/>
    </source>
</evidence>
<evidence type="ECO:0000313" key="4">
    <source>
        <dbReference type="EMBL" id="KAF2638619.1"/>
    </source>
</evidence>
<dbReference type="InterPro" id="IPR000868">
    <property type="entry name" value="Isochorismatase-like_dom"/>
</dbReference>
<protein>
    <submittedName>
        <fullName evidence="4">Isochorismatase hydrolase</fullName>
    </submittedName>
</protein>
<dbReference type="SUPFAM" id="SSF52499">
    <property type="entry name" value="Isochorismatase-like hydrolases"/>
    <property type="match status" value="1"/>
</dbReference>
<dbReference type="Proteomes" id="UP000799753">
    <property type="component" value="Unassembled WGS sequence"/>
</dbReference>